<comment type="caution">
    <text evidence="1">The sequence shown here is derived from an EMBL/GenBank/DDBJ whole genome shotgun (WGS) entry which is preliminary data.</text>
</comment>
<keyword evidence="2" id="KW-1185">Reference proteome</keyword>
<dbReference type="Proteomes" id="UP001558613">
    <property type="component" value="Unassembled WGS sequence"/>
</dbReference>
<reference evidence="1 2" key="1">
    <citation type="submission" date="2023-09" db="EMBL/GenBank/DDBJ databases">
        <authorList>
            <person name="Wang M."/>
        </authorList>
    </citation>
    <scope>NUCLEOTIDE SEQUENCE [LARGE SCALE GENOMIC DNA]</scope>
    <source>
        <strain evidence="1">GT-2023</strain>
        <tissue evidence="1">Liver</tissue>
    </source>
</reference>
<proteinExistence type="predicted"/>
<protein>
    <submittedName>
        <fullName evidence="1">Uncharacterized protein</fullName>
    </submittedName>
</protein>
<accession>A0ABR3LVZ9</accession>
<dbReference type="EMBL" id="JAYMGO010000019">
    <property type="protein sequence ID" value="KAL1255822.1"/>
    <property type="molecule type" value="Genomic_DNA"/>
</dbReference>
<organism evidence="1 2">
    <name type="scientific">Cirrhinus molitorella</name>
    <name type="common">mud carp</name>
    <dbReference type="NCBI Taxonomy" id="172907"/>
    <lineage>
        <taxon>Eukaryota</taxon>
        <taxon>Metazoa</taxon>
        <taxon>Chordata</taxon>
        <taxon>Craniata</taxon>
        <taxon>Vertebrata</taxon>
        <taxon>Euteleostomi</taxon>
        <taxon>Actinopterygii</taxon>
        <taxon>Neopterygii</taxon>
        <taxon>Teleostei</taxon>
        <taxon>Ostariophysi</taxon>
        <taxon>Cypriniformes</taxon>
        <taxon>Cyprinidae</taxon>
        <taxon>Labeoninae</taxon>
        <taxon>Labeonini</taxon>
        <taxon>Cirrhinus</taxon>
    </lineage>
</organism>
<evidence type="ECO:0000313" key="2">
    <source>
        <dbReference type="Proteomes" id="UP001558613"/>
    </source>
</evidence>
<gene>
    <name evidence="1" type="ORF">QQF64_013883</name>
</gene>
<name>A0ABR3LVZ9_9TELE</name>
<sequence>MHHPIGKVGAINLKACEMCWTASFLNLFVLAKSTWGMLFLRQPAAAAAAEAFITAVSEHNQHKIMDYIGFLYPQTAIQ</sequence>
<evidence type="ECO:0000313" key="1">
    <source>
        <dbReference type="EMBL" id="KAL1255822.1"/>
    </source>
</evidence>